<gene>
    <name evidence="3" type="ORF">DYI23_16205</name>
    <name evidence="2" type="ORF">IG617_14670</name>
</gene>
<reference evidence="2 4" key="2">
    <citation type="submission" date="2020-09" db="EMBL/GenBank/DDBJ databases">
        <title>The genome sequence of type strain Labrenzia polysiphoniae KACC 19711.</title>
        <authorList>
            <person name="Liu Y."/>
        </authorList>
    </citation>
    <scope>NUCLEOTIDE SEQUENCE [LARGE SCALE GENOMIC DNA]</scope>
    <source>
        <strain evidence="2 4">KACC 19711</strain>
    </source>
</reference>
<reference evidence="3" key="3">
    <citation type="journal article" date="2021" name="Microorganisms">
        <title>Bacterial Dimethylsulfoniopropionate Biosynthesis in the East China Sea.</title>
        <authorList>
            <person name="Liu J."/>
            <person name="Zhang Y."/>
            <person name="Liu J."/>
            <person name="Zhong H."/>
            <person name="Williams B.T."/>
            <person name="Zheng Y."/>
            <person name="Curson A.R.J."/>
            <person name="Sun C."/>
            <person name="Sun H."/>
            <person name="Song D."/>
            <person name="Wagner Mackenzie B."/>
            <person name="Bermejo Martinez A."/>
            <person name="Todd J.D."/>
            <person name="Zhang X.H."/>
        </authorList>
    </citation>
    <scope>NUCLEOTIDE SEQUENCE</scope>
    <source>
        <strain evidence="3">AESS21</strain>
    </source>
</reference>
<comment type="caution">
    <text evidence="3">The sequence shown here is derived from an EMBL/GenBank/DDBJ whole genome shotgun (WGS) entry which is preliminary data.</text>
</comment>
<dbReference type="RefSeq" id="WP_192109995.1">
    <property type="nucleotide sequence ID" value="NZ_JACYXJ010000005.1"/>
</dbReference>
<keyword evidence="4" id="KW-1185">Reference proteome</keyword>
<dbReference type="AlphaFoldDB" id="A0A927Q4V3"/>
<dbReference type="Pfam" id="PF14070">
    <property type="entry name" value="YjfB_motility"/>
    <property type="match status" value="1"/>
</dbReference>
<protein>
    <submittedName>
        <fullName evidence="3">Motility protein</fullName>
    </submittedName>
</protein>
<evidence type="ECO:0000313" key="5">
    <source>
        <dbReference type="Proteomes" id="UP000705379"/>
    </source>
</evidence>
<sequence>MDSTGIASAYVTMTQSQTSSAIQTEIMKMAAASEANVVALLEAGAQSLEETTSTPAAPAPGLGGNIDVSV</sequence>
<accession>A0A927Q4V3</accession>
<dbReference type="InterPro" id="IPR025906">
    <property type="entry name" value="YjfB_motility"/>
</dbReference>
<organism evidence="3 5">
    <name type="scientific">Roseibium polysiphoniae</name>
    <dbReference type="NCBI Taxonomy" id="2571221"/>
    <lineage>
        <taxon>Bacteria</taxon>
        <taxon>Pseudomonadati</taxon>
        <taxon>Pseudomonadota</taxon>
        <taxon>Alphaproteobacteria</taxon>
        <taxon>Hyphomicrobiales</taxon>
        <taxon>Stappiaceae</taxon>
        <taxon>Roseibium</taxon>
    </lineage>
</organism>
<feature type="region of interest" description="Disordered" evidence="1">
    <location>
        <begin position="48"/>
        <end position="70"/>
    </location>
</feature>
<evidence type="ECO:0000313" key="2">
    <source>
        <dbReference type="EMBL" id="MBD8877538.1"/>
    </source>
</evidence>
<dbReference type="EMBL" id="JACYXJ010000005">
    <property type="protein sequence ID" value="MBD8877538.1"/>
    <property type="molecule type" value="Genomic_DNA"/>
</dbReference>
<dbReference type="EMBL" id="QTKU01000004">
    <property type="protein sequence ID" value="MBS8261772.1"/>
    <property type="molecule type" value="Genomic_DNA"/>
</dbReference>
<proteinExistence type="predicted"/>
<reference evidence="3" key="1">
    <citation type="submission" date="2018-08" db="EMBL/GenBank/DDBJ databases">
        <authorList>
            <person name="Jin W."/>
            <person name="Wang H."/>
            <person name="Yang Y."/>
            <person name="Li M."/>
            <person name="Liu J."/>
        </authorList>
    </citation>
    <scope>NUCLEOTIDE SEQUENCE</scope>
    <source>
        <strain evidence="3">AESS21</strain>
    </source>
</reference>
<dbReference type="Proteomes" id="UP000615687">
    <property type="component" value="Unassembled WGS sequence"/>
</dbReference>
<dbReference type="Proteomes" id="UP000705379">
    <property type="component" value="Unassembled WGS sequence"/>
</dbReference>
<evidence type="ECO:0000256" key="1">
    <source>
        <dbReference type="SAM" id="MobiDB-lite"/>
    </source>
</evidence>
<evidence type="ECO:0000313" key="3">
    <source>
        <dbReference type="EMBL" id="MBS8261772.1"/>
    </source>
</evidence>
<evidence type="ECO:0000313" key="4">
    <source>
        <dbReference type="Proteomes" id="UP000615687"/>
    </source>
</evidence>
<name>A0A927Q4V3_9HYPH</name>